<keyword evidence="3" id="KW-0808">Transferase</keyword>
<dbReference type="Proteomes" id="UP000190044">
    <property type="component" value="Unassembled WGS sequence"/>
</dbReference>
<evidence type="ECO:0000259" key="2">
    <source>
        <dbReference type="Pfam" id="PF01757"/>
    </source>
</evidence>
<keyword evidence="3" id="KW-0012">Acyltransferase</keyword>
<evidence type="ECO:0000256" key="1">
    <source>
        <dbReference type="SAM" id="Phobius"/>
    </source>
</evidence>
<dbReference type="OrthoDB" id="9809782at2"/>
<feature type="transmembrane region" description="Helical" evidence="1">
    <location>
        <begin position="12"/>
        <end position="35"/>
    </location>
</feature>
<feature type="transmembrane region" description="Helical" evidence="1">
    <location>
        <begin position="274"/>
        <end position="296"/>
    </location>
</feature>
<dbReference type="PANTHER" id="PTHR36927:SF3">
    <property type="entry name" value="GLUCANS BIOSYNTHESIS PROTEIN C"/>
    <property type="match status" value="1"/>
</dbReference>
<dbReference type="Pfam" id="PF01757">
    <property type="entry name" value="Acyl_transf_3"/>
    <property type="match status" value="1"/>
</dbReference>
<dbReference type="InterPro" id="IPR050623">
    <property type="entry name" value="Glucan_succinyl_AcylTrfase"/>
</dbReference>
<reference evidence="4" key="1">
    <citation type="submission" date="2017-02" db="EMBL/GenBank/DDBJ databases">
        <authorList>
            <person name="Varghese N."/>
            <person name="Submissions S."/>
        </authorList>
    </citation>
    <scope>NUCLEOTIDE SEQUENCE [LARGE SCALE GENOMIC DNA]</scope>
    <source>
        <strain evidence="4">R11H</strain>
    </source>
</reference>
<keyword evidence="1" id="KW-1133">Transmembrane helix</keyword>
<feature type="transmembrane region" description="Helical" evidence="1">
    <location>
        <begin position="242"/>
        <end position="262"/>
    </location>
</feature>
<dbReference type="InterPro" id="IPR002656">
    <property type="entry name" value="Acyl_transf_3_dom"/>
</dbReference>
<keyword evidence="1" id="KW-0812">Transmembrane</keyword>
<dbReference type="AlphaFoldDB" id="A0A1T5A4B0"/>
<feature type="domain" description="Acyltransferase 3" evidence="2">
    <location>
        <begin position="7"/>
        <end position="359"/>
    </location>
</feature>
<dbReference type="EMBL" id="FUYP01000002">
    <property type="protein sequence ID" value="SKB29735.1"/>
    <property type="molecule type" value="Genomic_DNA"/>
</dbReference>
<proteinExistence type="predicted"/>
<keyword evidence="4" id="KW-1185">Reference proteome</keyword>
<evidence type="ECO:0000313" key="3">
    <source>
        <dbReference type="EMBL" id="SKB29735.1"/>
    </source>
</evidence>
<accession>A0A1T5A4B0</accession>
<organism evidence="3 4">
    <name type="scientific">Sphingopyxis flava</name>
    <dbReference type="NCBI Taxonomy" id="1507287"/>
    <lineage>
        <taxon>Bacteria</taxon>
        <taxon>Pseudomonadati</taxon>
        <taxon>Pseudomonadota</taxon>
        <taxon>Alphaproteobacteria</taxon>
        <taxon>Sphingomonadales</taxon>
        <taxon>Sphingomonadaceae</taxon>
        <taxon>Sphingopyxis</taxon>
    </lineage>
</organism>
<keyword evidence="1" id="KW-0472">Membrane</keyword>
<sequence>METKRHYGMDWLRIGAFGLLIFYHIGMYFVPWGWHVKTPHPLEWVQIPMMATNSWRLPLLFLVSGYASAALSAKLGAPGPFIRSRSARLLFPLAFGVLVVIPVQPWVELVTQHGYAGGFLHFFRHDYFRFGTLAGIVLPTWQHLWFIVYLFAYTLLAVVLLLLMSEAARARIADGAARLLEGWGILIVPLAVWMAILFAFPAYPETHALVDDGPNHLHYLVPFFTGWLLRVRPVLFLAVARCWRTAAVVAIASYAYVSWAIWAAPGEGPPPAGVVTWFMAIRLVQGWAAIIALVGIADRFWNHDHASRPMLAEAVFPFYIIHQTAIVLVGYWLLLAGMGPLFSFAILVAATIAACWVFYLGGRRVNWLRPLIGLQRVTGAQLSVSLSGIGRGEANWRS</sequence>
<dbReference type="PANTHER" id="PTHR36927">
    <property type="entry name" value="BLR4337 PROTEIN"/>
    <property type="match status" value="1"/>
</dbReference>
<evidence type="ECO:0000313" key="4">
    <source>
        <dbReference type="Proteomes" id="UP000190044"/>
    </source>
</evidence>
<feature type="transmembrane region" description="Helical" evidence="1">
    <location>
        <begin position="183"/>
        <end position="204"/>
    </location>
</feature>
<dbReference type="RefSeq" id="WP_079637101.1">
    <property type="nucleotide sequence ID" value="NZ_FUYP01000002.1"/>
</dbReference>
<feature type="transmembrane region" description="Helical" evidence="1">
    <location>
        <begin position="89"/>
        <end position="107"/>
    </location>
</feature>
<feature type="transmembrane region" description="Helical" evidence="1">
    <location>
        <begin position="143"/>
        <end position="163"/>
    </location>
</feature>
<protein>
    <submittedName>
        <fullName evidence="3">Acyltransferase family protein</fullName>
    </submittedName>
</protein>
<feature type="transmembrane region" description="Helical" evidence="1">
    <location>
        <begin position="341"/>
        <end position="361"/>
    </location>
</feature>
<name>A0A1T5A4B0_9SPHN</name>
<gene>
    <name evidence="3" type="ORF">SAMN06295937_1002199</name>
</gene>
<feature type="transmembrane region" description="Helical" evidence="1">
    <location>
        <begin position="55"/>
        <end position="77"/>
    </location>
</feature>
<dbReference type="GO" id="GO:0016747">
    <property type="term" value="F:acyltransferase activity, transferring groups other than amino-acyl groups"/>
    <property type="evidence" value="ECO:0007669"/>
    <property type="project" value="InterPro"/>
</dbReference>
<feature type="transmembrane region" description="Helical" evidence="1">
    <location>
        <begin position="316"/>
        <end position="335"/>
    </location>
</feature>
<feature type="transmembrane region" description="Helical" evidence="1">
    <location>
        <begin position="216"/>
        <end position="235"/>
    </location>
</feature>